<organism evidence="1 2">
    <name type="scientific">Favolaschia claudopus</name>
    <dbReference type="NCBI Taxonomy" id="2862362"/>
    <lineage>
        <taxon>Eukaryota</taxon>
        <taxon>Fungi</taxon>
        <taxon>Dikarya</taxon>
        <taxon>Basidiomycota</taxon>
        <taxon>Agaricomycotina</taxon>
        <taxon>Agaricomycetes</taxon>
        <taxon>Agaricomycetidae</taxon>
        <taxon>Agaricales</taxon>
        <taxon>Marasmiineae</taxon>
        <taxon>Mycenaceae</taxon>
        <taxon>Favolaschia</taxon>
    </lineage>
</organism>
<evidence type="ECO:0000313" key="1">
    <source>
        <dbReference type="EMBL" id="KAK7031841.1"/>
    </source>
</evidence>
<dbReference type="Proteomes" id="UP001362999">
    <property type="component" value="Unassembled WGS sequence"/>
</dbReference>
<gene>
    <name evidence="1" type="ORF">R3P38DRAFT_2925849</name>
</gene>
<accession>A0AAW0C0P1</accession>
<protein>
    <submittedName>
        <fullName evidence="1">F-box domain-containing protein</fullName>
    </submittedName>
</protein>
<proteinExistence type="predicted"/>
<dbReference type="EMBL" id="JAWWNJ010000024">
    <property type="protein sequence ID" value="KAK7031841.1"/>
    <property type="molecule type" value="Genomic_DNA"/>
</dbReference>
<evidence type="ECO:0000313" key="2">
    <source>
        <dbReference type="Proteomes" id="UP001362999"/>
    </source>
</evidence>
<keyword evidence="2" id="KW-1185">Reference proteome</keyword>
<comment type="caution">
    <text evidence="1">The sequence shown here is derived from an EMBL/GenBank/DDBJ whole genome shotgun (WGS) entry which is preliminary data.</text>
</comment>
<dbReference type="AlphaFoldDB" id="A0AAW0C0P1"/>
<reference evidence="1 2" key="1">
    <citation type="journal article" date="2024" name="J Genomics">
        <title>Draft genome sequencing and assembly of Favolaschia claudopus CIRM-BRFM 2984 isolated from oak limbs.</title>
        <authorList>
            <person name="Navarro D."/>
            <person name="Drula E."/>
            <person name="Chaduli D."/>
            <person name="Cazenave R."/>
            <person name="Ahrendt S."/>
            <person name="Wang J."/>
            <person name="Lipzen A."/>
            <person name="Daum C."/>
            <person name="Barry K."/>
            <person name="Grigoriev I.V."/>
            <person name="Favel A."/>
            <person name="Rosso M.N."/>
            <person name="Martin F."/>
        </authorList>
    </citation>
    <scope>NUCLEOTIDE SEQUENCE [LARGE SCALE GENOMIC DNA]</scope>
    <source>
        <strain evidence="1 2">CIRM-BRFM 2984</strain>
    </source>
</reference>
<name>A0AAW0C0P1_9AGAR</name>
<sequence length="545" mass="61335">MTLYRCHLCGTSSNSNSLEGARIVKAGSHLMVDLDAAPAKESRHYTLLNSNEVPLESDFPSITALLSETDAPLAALDEEIAKVRERLEELESRRTILFDFRQRNSAILSPLRRMPPEVLGEIFYWASPMPQDIPMRRKFSLSDSPWSFTHVCRRWRAISIGRPSLWSLVAISYHDDVDPASSYPFPMVETQIERSQAQQLKIHFYGCESGTAEPQVKIFGYLAKYASRWEELSLGLTSALLPFQSGLQGCIPNLRRLWVEWIHSASQVSAERVEGFDVAPSLVDAGVFNEHRFIPLSLPTHQLTRYELDGPWDSHRNMLKLATNLVEARIFVAFDDTLWQNSDENISVPSLKRLYVSHAEVLQFLTFPCLEELAVQVQEHEITFFSTHIHTSLSRSSCPLRALCIAGYPISAETLRNLPSTITELMILINDPAAPRMKADLLVADLANERGDGFILPQLTRIFLGYEVEGGMNFALYLDILGSRFTSPKAALAAAALLILTNQELDPGVSEKIGELRSEGLDLAFLRDSEAREAARRWTFLSPWN</sequence>